<dbReference type="InterPro" id="IPR013783">
    <property type="entry name" value="Ig-like_fold"/>
</dbReference>
<evidence type="ECO:0000313" key="3">
    <source>
        <dbReference type="Proteomes" id="UP001054945"/>
    </source>
</evidence>
<dbReference type="SUPFAM" id="SSF48726">
    <property type="entry name" value="Immunoglobulin"/>
    <property type="match status" value="1"/>
</dbReference>
<keyword evidence="2" id="KW-0808">Transferase</keyword>
<sequence>MAFTLVRAINDVGSVNSVENFALRLSDDDTPYITTLPRDVVVPENGTAYFDCSYENAASVEWFFQNEPLENNNKYTIYSNKSLLISPVDLEDTGFYGCKGKSFDSMSPDQVYTVQLQISHIDNMTIESFDPQPLDDQNVVTVHDPFDITCLAPKGLPRPKMWWENQKDM</sequence>
<dbReference type="SMART" id="SM00409">
    <property type="entry name" value="IG"/>
    <property type="match status" value="1"/>
</dbReference>
<keyword evidence="2" id="KW-0418">Kinase</keyword>
<reference evidence="2 3" key="1">
    <citation type="submission" date="2021-06" db="EMBL/GenBank/DDBJ databases">
        <title>Caerostris extrusa draft genome.</title>
        <authorList>
            <person name="Kono N."/>
            <person name="Arakawa K."/>
        </authorList>
    </citation>
    <scope>NUCLEOTIDE SEQUENCE [LARGE SCALE GENOMIC DNA]</scope>
</reference>
<gene>
    <name evidence="2" type="primary">PTK7</name>
    <name evidence="2" type="ORF">CEXT_374691</name>
</gene>
<dbReference type="EMBL" id="BPLR01018179">
    <property type="protein sequence ID" value="GIY97569.1"/>
    <property type="molecule type" value="Genomic_DNA"/>
</dbReference>
<evidence type="ECO:0000313" key="2">
    <source>
        <dbReference type="EMBL" id="GIY97569.1"/>
    </source>
</evidence>
<proteinExistence type="predicted"/>
<name>A0AAV4XS92_CAEEX</name>
<keyword evidence="3" id="KW-1185">Reference proteome</keyword>
<dbReference type="InterPro" id="IPR003599">
    <property type="entry name" value="Ig_sub"/>
</dbReference>
<evidence type="ECO:0000259" key="1">
    <source>
        <dbReference type="PROSITE" id="PS50835"/>
    </source>
</evidence>
<dbReference type="Gene3D" id="2.60.40.10">
    <property type="entry name" value="Immunoglobulins"/>
    <property type="match status" value="1"/>
</dbReference>
<dbReference type="Pfam" id="PF07679">
    <property type="entry name" value="I-set"/>
    <property type="match status" value="1"/>
</dbReference>
<organism evidence="2 3">
    <name type="scientific">Caerostris extrusa</name>
    <name type="common">Bark spider</name>
    <name type="synonym">Caerostris bankana</name>
    <dbReference type="NCBI Taxonomy" id="172846"/>
    <lineage>
        <taxon>Eukaryota</taxon>
        <taxon>Metazoa</taxon>
        <taxon>Ecdysozoa</taxon>
        <taxon>Arthropoda</taxon>
        <taxon>Chelicerata</taxon>
        <taxon>Arachnida</taxon>
        <taxon>Araneae</taxon>
        <taxon>Araneomorphae</taxon>
        <taxon>Entelegynae</taxon>
        <taxon>Araneoidea</taxon>
        <taxon>Araneidae</taxon>
        <taxon>Caerostris</taxon>
    </lineage>
</organism>
<feature type="domain" description="Ig-like" evidence="1">
    <location>
        <begin position="31"/>
        <end position="115"/>
    </location>
</feature>
<dbReference type="InterPro" id="IPR013098">
    <property type="entry name" value="Ig_I-set"/>
</dbReference>
<comment type="caution">
    <text evidence="2">The sequence shown here is derived from an EMBL/GenBank/DDBJ whole genome shotgun (WGS) entry which is preliminary data.</text>
</comment>
<dbReference type="InterPro" id="IPR007110">
    <property type="entry name" value="Ig-like_dom"/>
</dbReference>
<dbReference type="InterPro" id="IPR036179">
    <property type="entry name" value="Ig-like_dom_sf"/>
</dbReference>
<dbReference type="GO" id="GO:0016301">
    <property type="term" value="F:kinase activity"/>
    <property type="evidence" value="ECO:0007669"/>
    <property type="project" value="UniProtKB-KW"/>
</dbReference>
<dbReference type="Proteomes" id="UP001054945">
    <property type="component" value="Unassembled WGS sequence"/>
</dbReference>
<accession>A0AAV4XS92</accession>
<dbReference type="AlphaFoldDB" id="A0AAV4XS92"/>
<dbReference type="PROSITE" id="PS50835">
    <property type="entry name" value="IG_LIKE"/>
    <property type="match status" value="1"/>
</dbReference>
<protein>
    <submittedName>
        <fullName evidence="2">Inactive tyrosine-protein kinase 7</fullName>
    </submittedName>
</protein>